<organism evidence="2 3">
    <name type="scientific">Ridgeia piscesae</name>
    <name type="common">Tubeworm</name>
    <dbReference type="NCBI Taxonomy" id="27915"/>
    <lineage>
        <taxon>Eukaryota</taxon>
        <taxon>Metazoa</taxon>
        <taxon>Spiralia</taxon>
        <taxon>Lophotrochozoa</taxon>
        <taxon>Annelida</taxon>
        <taxon>Polychaeta</taxon>
        <taxon>Sedentaria</taxon>
        <taxon>Canalipalpata</taxon>
        <taxon>Sabellida</taxon>
        <taxon>Siboglinidae</taxon>
        <taxon>Ridgeia</taxon>
    </lineage>
</organism>
<keyword evidence="3" id="KW-1185">Reference proteome</keyword>
<evidence type="ECO:0000313" key="3">
    <source>
        <dbReference type="Proteomes" id="UP001209878"/>
    </source>
</evidence>
<evidence type="ECO:0000256" key="1">
    <source>
        <dbReference type="SAM" id="SignalP"/>
    </source>
</evidence>
<proteinExistence type="predicted"/>
<dbReference type="Proteomes" id="UP001209878">
    <property type="component" value="Unassembled WGS sequence"/>
</dbReference>
<dbReference type="Gene3D" id="3.90.550.20">
    <property type="match status" value="1"/>
</dbReference>
<dbReference type="PANTHER" id="PTHR46830">
    <property type="entry name" value="TRANSFERASE, PUTATIVE-RELATED"/>
    <property type="match status" value="1"/>
</dbReference>
<dbReference type="InterPro" id="IPR007577">
    <property type="entry name" value="GlycoTrfase_DXD_sugar-bd_CS"/>
</dbReference>
<dbReference type="SUPFAM" id="SSF53448">
    <property type="entry name" value="Nucleotide-diphospho-sugar transferases"/>
    <property type="match status" value="1"/>
</dbReference>
<reference evidence="2" key="1">
    <citation type="journal article" date="2023" name="Mol. Biol. Evol.">
        <title>Third-Generation Sequencing Reveals the Adaptive Role of the Epigenome in Three Deep-Sea Polychaetes.</title>
        <authorList>
            <person name="Perez M."/>
            <person name="Aroh O."/>
            <person name="Sun Y."/>
            <person name="Lan Y."/>
            <person name="Juniper S.K."/>
            <person name="Young C.R."/>
            <person name="Angers B."/>
            <person name="Qian P.Y."/>
        </authorList>
    </citation>
    <scope>NUCLEOTIDE SEQUENCE</scope>
    <source>
        <strain evidence="2">R07B-5</strain>
    </source>
</reference>
<feature type="signal peptide" evidence="1">
    <location>
        <begin position="1"/>
        <end position="18"/>
    </location>
</feature>
<sequence length="332" mass="38425">MGVVLNGFALVLFLLARATPSLPPDCLPGTTAVSRIARRKTEPFRDLTTEFQPQSPATCDEVLELMYRQGLAPRLVSHAVSRNNSRCCQFKVPNIVHYIYFGKTTRICFRQYLSFLGVHKFIRPDCVFVHGDGLFVEAWWVRTLIDVPNIYVVRRPRLTAIHGQPIGWIQHASDFLRLQVLYDFGGIYLDNDVLVVASFDPLRNYDFTLDVEETRALANGVIVSRRGAPFLRVWLESYRAYQPQVWVGNSVYVPYTIASILPHLIHIENKTMVHPTYKQLDLLYRTHYDWSNNYCIHLYEWRSHRLPKSHRELKYARGTAAEVMRYIYSAGA</sequence>
<dbReference type="AlphaFoldDB" id="A0AAD9K2X1"/>
<evidence type="ECO:0000313" key="2">
    <source>
        <dbReference type="EMBL" id="KAK2163953.1"/>
    </source>
</evidence>
<dbReference type="EMBL" id="JAODUO010001439">
    <property type="protein sequence ID" value="KAK2163953.1"/>
    <property type="molecule type" value="Genomic_DNA"/>
</dbReference>
<comment type="caution">
    <text evidence="2">The sequence shown here is derived from an EMBL/GenBank/DDBJ whole genome shotgun (WGS) entry which is preliminary data.</text>
</comment>
<keyword evidence="1" id="KW-0732">Signal</keyword>
<evidence type="ECO:0008006" key="4">
    <source>
        <dbReference type="Google" id="ProtNLM"/>
    </source>
</evidence>
<name>A0AAD9K2X1_RIDPI</name>
<feature type="chain" id="PRO_5042016929" description="Alpha-1,4-N-acetylglucosaminyltransferase" evidence="1">
    <location>
        <begin position="19"/>
        <end position="332"/>
    </location>
</feature>
<dbReference type="InterPro" id="IPR029044">
    <property type="entry name" value="Nucleotide-diphossugar_trans"/>
</dbReference>
<accession>A0AAD9K2X1</accession>
<protein>
    <recommendedName>
        <fullName evidence="4">Alpha-1,4-N-acetylglucosaminyltransferase</fullName>
    </recommendedName>
</protein>
<dbReference type="PANTHER" id="PTHR46830:SF1">
    <property type="entry name" value="ALPHA-1,4-N-ACETYLGLUCOSAMINYLTRANSFERASE"/>
    <property type="match status" value="1"/>
</dbReference>
<dbReference type="Pfam" id="PF04488">
    <property type="entry name" value="Gly_transf_sug"/>
    <property type="match status" value="1"/>
</dbReference>
<gene>
    <name evidence="2" type="ORF">NP493_1435g01051</name>
</gene>